<organism evidence="2 3">
    <name type="scientific">Variovorax soli</name>
    <dbReference type="NCBI Taxonomy" id="376815"/>
    <lineage>
        <taxon>Bacteria</taxon>
        <taxon>Pseudomonadati</taxon>
        <taxon>Pseudomonadota</taxon>
        <taxon>Betaproteobacteria</taxon>
        <taxon>Burkholderiales</taxon>
        <taxon>Comamonadaceae</taxon>
        <taxon>Variovorax</taxon>
    </lineage>
</organism>
<evidence type="ECO:0000259" key="1">
    <source>
        <dbReference type="PROSITE" id="PS51186"/>
    </source>
</evidence>
<dbReference type="EC" id="2.3.1.60" evidence="2"/>
<accession>A0ABU1NDN8</accession>
<dbReference type="NCBIfam" id="NF033083">
    <property type="entry name" value="AAC_3_I"/>
    <property type="match status" value="1"/>
</dbReference>
<evidence type="ECO:0000313" key="2">
    <source>
        <dbReference type="EMBL" id="MDR6536407.1"/>
    </source>
</evidence>
<reference evidence="2 3" key="1">
    <citation type="submission" date="2023-07" db="EMBL/GenBank/DDBJ databases">
        <title>Sorghum-associated microbial communities from plants grown in Nebraska, USA.</title>
        <authorList>
            <person name="Schachtman D."/>
        </authorList>
    </citation>
    <scope>NUCLEOTIDE SEQUENCE [LARGE SCALE GENOMIC DNA]</scope>
    <source>
        <strain evidence="2 3">DS1781</strain>
    </source>
</reference>
<keyword evidence="3" id="KW-1185">Reference proteome</keyword>
<dbReference type="InterPro" id="IPR016181">
    <property type="entry name" value="Acyl_CoA_acyltransferase"/>
</dbReference>
<keyword evidence="2" id="KW-0808">Transferase</keyword>
<dbReference type="Gene3D" id="3.40.630.30">
    <property type="match status" value="1"/>
</dbReference>
<dbReference type="RefSeq" id="WP_309901389.1">
    <property type="nucleotide sequence ID" value="NZ_JAVDRF010000004.1"/>
</dbReference>
<gene>
    <name evidence="2" type="ORF">J2739_002180</name>
</gene>
<dbReference type="GO" id="GO:0046353">
    <property type="term" value="F:aminoglycoside 3-N-acetyltransferase activity"/>
    <property type="evidence" value="ECO:0007669"/>
    <property type="project" value="UniProtKB-EC"/>
</dbReference>
<dbReference type="Proteomes" id="UP001184230">
    <property type="component" value="Unassembled WGS sequence"/>
</dbReference>
<dbReference type="CDD" id="cd04301">
    <property type="entry name" value="NAT_SF"/>
    <property type="match status" value="1"/>
</dbReference>
<sequence length="164" mass="18506">MSKSYQPTQYPIRRLCGDDLSQMDALLSVFGEAFDDEQTYRAQRPRPSYLRQLLASDYFLALAAFEGSQVIGGFAAYELKKFEQERSEIYIYDLAVAATHRRKGIATALIRELQRIGSERGVYVIFVQADPPDKPAIALYAKLGVREDVLHFDIPVEPGQPRGS</sequence>
<comment type="caution">
    <text evidence="2">The sequence shown here is derived from an EMBL/GenBank/DDBJ whole genome shotgun (WGS) entry which is preliminary data.</text>
</comment>
<proteinExistence type="predicted"/>
<dbReference type="EMBL" id="JAVDRF010000004">
    <property type="protein sequence ID" value="MDR6536407.1"/>
    <property type="molecule type" value="Genomic_DNA"/>
</dbReference>
<evidence type="ECO:0000313" key="3">
    <source>
        <dbReference type="Proteomes" id="UP001184230"/>
    </source>
</evidence>
<dbReference type="Pfam" id="PF00583">
    <property type="entry name" value="Acetyltransf_1"/>
    <property type="match status" value="1"/>
</dbReference>
<name>A0ABU1NDN8_9BURK</name>
<dbReference type="PROSITE" id="PS51186">
    <property type="entry name" value="GNAT"/>
    <property type="match status" value="1"/>
</dbReference>
<dbReference type="SUPFAM" id="SSF55729">
    <property type="entry name" value="Acyl-CoA N-acyltransferases (Nat)"/>
    <property type="match status" value="1"/>
</dbReference>
<keyword evidence="2" id="KW-0012">Acyltransferase</keyword>
<dbReference type="InterPro" id="IPR000182">
    <property type="entry name" value="GNAT_dom"/>
</dbReference>
<feature type="domain" description="N-acetyltransferase" evidence="1">
    <location>
        <begin position="10"/>
        <end position="163"/>
    </location>
</feature>
<protein>
    <submittedName>
        <fullName evidence="2">Aminoglycoside 3-N-acetyltransferase I</fullName>
        <ecNumber evidence="2">2.3.1.60</ecNumber>
    </submittedName>
</protein>